<dbReference type="PROSITE" id="PS50297">
    <property type="entry name" value="ANK_REP_REGION"/>
    <property type="match status" value="1"/>
</dbReference>
<feature type="compositionally biased region" description="Acidic residues" evidence="4">
    <location>
        <begin position="21"/>
        <end position="32"/>
    </location>
</feature>
<feature type="compositionally biased region" description="Basic residues" evidence="4">
    <location>
        <begin position="953"/>
        <end position="964"/>
    </location>
</feature>
<feature type="compositionally biased region" description="Basic and acidic residues" evidence="4">
    <location>
        <begin position="610"/>
        <end position="619"/>
    </location>
</feature>
<feature type="repeat" description="ANK" evidence="3">
    <location>
        <begin position="184"/>
        <end position="220"/>
    </location>
</feature>
<dbReference type="Pfam" id="PF12796">
    <property type="entry name" value="Ank_2"/>
    <property type="match status" value="1"/>
</dbReference>
<dbReference type="Gene3D" id="1.25.40.20">
    <property type="entry name" value="Ankyrin repeat-containing domain"/>
    <property type="match status" value="2"/>
</dbReference>
<dbReference type="eggNOG" id="KOG4177">
    <property type="taxonomic scope" value="Eukaryota"/>
</dbReference>
<accession>A0A0L0DIZ4</accession>
<dbReference type="Proteomes" id="UP000054408">
    <property type="component" value="Unassembled WGS sequence"/>
</dbReference>
<feature type="compositionally biased region" description="Basic and acidic residues" evidence="4">
    <location>
        <begin position="923"/>
        <end position="952"/>
    </location>
</feature>
<reference evidence="5 6" key="1">
    <citation type="submission" date="2010-05" db="EMBL/GenBank/DDBJ databases">
        <title>The Genome Sequence of Thecamonas trahens ATCC 50062.</title>
        <authorList>
            <consortium name="The Broad Institute Genome Sequencing Platform"/>
            <person name="Russ C."/>
            <person name="Cuomo C."/>
            <person name="Shea T."/>
            <person name="Young S.K."/>
            <person name="Zeng Q."/>
            <person name="Koehrsen M."/>
            <person name="Haas B."/>
            <person name="Borodovsky M."/>
            <person name="Guigo R."/>
            <person name="Alvarado L."/>
            <person name="Berlin A."/>
            <person name="Bochicchio J."/>
            <person name="Borenstein D."/>
            <person name="Chapman S."/>
            <person name="Chen Z."/>
            <person name="Freedman E."/>
            <person name="Gellesch M."/>
            <person name="Goldberg J."/>
            <person name="Griggs A."/>
            <person name="Gujja S."/>
            <person name="Heilman E."/>
            <person name="Heiman D."/>
            <person name="Hepburn T."/>
            <person name="Howarth C."/>
            <person name="Jen D."/>
            <person name="Larson L."/>
            <person name="Mehta T."/>
            <person name="Park D."/>
            <person name="Pearson M."/>
            <person name="Roberts A."/>
            <person name="Saif S."/>
            <person name="Shenoy N."/>
            <person name="Sisk P."/>
            <person name="Stolte C."/>
            <person name="Sykes S."/>
            <person name="Thomson T."/>
            <person name="Walk T."/>
            <person name="White J."/>
            <person name="Yandava C."/>
            <person name="Burger G."/>
            <person name="Gray M.W."/>
            <person name="Holland P.W.H."/>
            <person name="King N."/>
            <person name="Lang F.B.F."/>
            <person name="Roger A.J."/>
            <person name="Ruiz-Trillo I."/>
            <person name="Lander E."/>
            <person name="Nusbaum C."/>
        </authorList>
    </citation>
    <scope>NUCLEOTIDE SEQUENCE [LARGE SCALE GENOMIC DNA]</scope>
    <source>
        <strain evidence="5 6">ATCC 50062</strain>
    </source>
</reference>
<evidence type="ECO:0000313" key="5">
    <source>
        <dbReference type="EMBL" id="KNC52165.1"/>
    </source>
</evidence>
<dbReference type="STRING" id="461836.A0A0L0DIZ4"/>
<gene>
    <name evidence="5" type="ORF">AMSG_00991</name>
</gene>
<evidence type="ECO:0000256" key="4">
    <source>
        <dbReference type="SAM" id="MobiDB-lite"/>
    </source>
</evidence>
<name>A0A0L0DIZ4_THETB</name>
<feature type="compositionally biased region" description="Pro residues" evidence="4">
    <location>
        <begin position="600"/>
        <end position="609"/>
    </location>
</feature>
<dbReference type="SMART" id="SM00015">
    <property type="entry name" value="IQ"/>
    <property type="match status" value="2"/>
</dbReference>
<keyword evidence="1" id="KW-0677">Repeat</keyword>
<dbReference type="GeneID" id="25560765"/>
<dbReference type="SUPFAM" id="SSF48403">
    <property type="entry name" value="Ankyrin repeat"/>
    <property type="match status" value="1"/>
</dbReference>
<protein>
    <submittedName>
        <fullName evidence="5">Uncharacterized protein</fullName>
    </submittedName>
</protein>
<proteinExistence type="predicted"/>
<feature type="compositionally biased region" description="Polar residues" evidence="4">
    <location>
        <begin position="879"/>
        <end position="889"/>
    </location>
</feature>
<feature type="repeat" description="ANK" evidence="3">
    <location>
        <begin position="307"/>
        <end position="339"/>
    </location>
</feature>
<keyword evidence="2 3" id="KW-0040">ANK repeat</keyword>
<feature type="compositionally biased region" description="Polar residues" evidence="4">
    <location>
        <begin position="820"/>
        <end position="839"/>
    </location>
</feature>
<keyword evidence="6" id="KW-1185">Reference proteome</keyword>
<feature type="region of interest" description="Disordered" evidence="4">
    <location>
        <begin position="914"/>
        <end position="964"/>
    </location>
</feature>
<dbReference type="AlphaFoldDB" id="A0A0L0DIZ4"/>
<feature type="compositionally biased region" description="Basic residues" evidence="4">
    <location>
        <begin position="846"/>
        <end position="862"/>
    </location>
</feature>
<dbReference type="RefSeq" id="XP_013762168.1">
    <property type="nucleotide sequence ID" value="XM_013906714.1"/>
</dbReference>
<dbReference type="InterPro" id="IPR000048">
    <property type="entry name" value="IQ_motif_EF-hand-BS"/>
</dbReference>
<evidence type="ECO:0000256" key="2">
    <source>
        <dbReference type="ARBA" id="ARBA00023043"/>
    </source>
</evidence>
<evidence type="ECO:0000313" key="6">
    <source>
        <dbReference type="Proteomes" id="UP000054408"/>
    </source>
</evidence>
<feature type="region of interest" description="Disordered" evidence="4">
    <location>
        <begin position="670"/>
        <end position="701"/>
    </location>
</feature>
<dbReference type="EMBL" id="GL349436">
    <property type="protein sequence ID" value="KNC52165.1"/>
    <property type="molecule type" value="Genomic_DNA"/>
</dbReference>
<dbReference type="PROSITE" id="PS50096">
    <property type="entry name" value="IQ"/>
    <property type="match status" value="2"/>
</dbReference>
<feature type="repeat" description="ANK" evidence="3">
    <location>
        <begin position="378"/>
        <end position="415"/>
    </location>
</feature>
<evidence type="ECO:0000256" key="1">
    <source>
        <dbReference type="ARBA" id="ARBA00022737"/>
    </source>
</evidence>
<feature type="region of interest" description="Disordered" evidence="4">
    <location>
        <begin position="820"/>
        <end position="892"/>
    </location>
</feature>
<dbReference type="Pfam" id="PF00612">
    <property type="entry name" value="IQ"/>
    <property type="match status" value="2"/>
</dbReference>
<sequence>MPALPGSRRPSATPTASHDQQDDDGYDDEYDYEYGYYDGAGGHDDDDGDDDGGRSDGGGDENEAAAVLQAAWRGRAARVQAKRERAAATTLQGVWRGHAERRSRDRALPGFELRRAAERHLPEAELRKAIVASARFGIDAPDSSGNTALHLAARGLGCTPQAPLTHTLDVLVESGASATAVNALGRTPLHTAAAAGYAQGVAWLVKHLPAVDLGLGLRDNIGLTPLLAAAAAGADAAVIDLAVAGADSAAADGVVFDVPPRWGAPRSAAAPTALSVEPLWLAACSGSVRACKFFMDSRANPDARGPLGLTPLAAAAAHGHAQVVDTMLELGADPEVRDDAGLAPLDWAVVAAAPGVVSALSLAGAELDFPIVAADPARGWTPLMVAAYQAHWGGDALKVLATLIEEGADPSVTVQLPTGTVGALDVASSRAAYDMLARASPAEVLEWDARKPGPAINLPLPPPLPRLAQATSEQLAGGVSTPPEAHHEDVHGLDLDVKLDSLDGYEYEYEDDEAPRDAAAAAEAPMGNTLDAIFAEHAMQSADVDELSVLMAERRGTHAVERSPSSKVYDTSTRQEASYVEIIDLDREQEGGDELVIGGSPPPVSPGPQRPRERAEMTPHLRSRARRRSSSGAPTTINIDVSMADRGQEAGATPSPQFRELQRHKLQQLNDAKHREEASGLAVARGPRRTNSRRRADLETRSMVSDAPAVVELRAQLCERDKQIASLSRQLAVLERQLDDSGKTSDTLQWDLELAEQATAMNLAAAQDETPPGNDPAYSRWEARMEREMRELREQNKLLLKSVTELIASNSRAHAALSDLSSSQPSLHRSQPIFSSRTAPVTIVRGRGRGRGRGRWRGRGRGRGSPPRGSPPRGGRMSASVSPTKTSPGSRIAHLKSVPQGFMSATDVELHASMTAGGSSAASERRRVLNHLRSPEAKRLRRELELAKLERPKRGRSGRARRRR</sequence>
<feature type="compositionally biased region" description="Low complexity" evidence="4">
    <location>
        <begin position="864"/>
        <end position="876"/>
    </location>
</feature>
<dbReference type="SMART" id="SM00248">
    <property type="entry name" value="ANK"/>
    <property type="match status" value="7"/>
</dbReference>
<organism evidence="5 6">
    <name type="scientific">Thecamonas trahens ATCC 50062</name>
    <dbReference type="NCBI Taxonomy" id="461836"/>
    <lineage>
        <taxon>Eukaryota</taxon>
        <taxon>Apusozoa</taxon>
        <taxon>Apusomonadida</taxon>
        <taxon>Apusomonadidae</taxon>
        <taxon>Thecamonas</taxon>
    </lineage>
</organism>
<dbReference type="Gene3D" id="1.20.5.190">
    <property type="match status" value="1"/>
</dbReference>
<dbReference type="InterPro" id="IPR036770">
    <property type="entry name" value="Ankyrin_rpt-contain_sf"/>
</dbReference>
<evidence type="ECO:0000256" key="3">
    <source>
        <dbReference type="PROSITE-ProRule" id="PRU00023"/>
    </source>
</evidence>
<feature type="region of interest" description="Disordered" evidence="4">
    <location>
        <begin position="1"/>
        <end position="61"/>
    </location>
</feature>
<dbReference type="PROSITE" id="PS50088">
    <property type="entry name" value="ANK_REPEAT"/>
    <property type="match status" value="3"/>
</dbReference>
<feature type="region of interest" description="Disordered" evidence="4">
    <location>
        <begin position="592"/>
        <end position="642"/>
    </location>
</feature>
<dbReference type="Pfam" id="PF00023">
    <property type="entry name" value="Ank"/>
    <property type="match status" value="1"/>
</dbReference>
<dbReference type="PANTHER" id="PTHR24126:SF14">
    <property type="entry name" value="ANK_REP_REGION DOMAIN-CONTAINING PROTEIN"/>
    <property type="match status" value="1"/>
</dbReference>
<dbReference type="InterPro" id="IPR002110">
    <property type="entry name" value="Ankyrin_rpt"/>
</dbReference>
<dbReference type="PANTHER" id="PTHR24126">
    <property type="entry name" value="ANKYRIN REPEAT, PH AND SEC7 DOMAIN CONTAINING PROTEIN SECG-RELATED"/>
    <property type="match status" value="1"/>
</dbReference>